<accession>A0A550D0J7</accession>
<dbReference type="AlphaFoldDB" id="A0A550D0J7"/>
<feature type="compositionally biased region" description="Basic and acidic residues" evidence="1">
    <location>
        <begin position="97"/>
        <end position="106"/>
    </location>
</feature>
<dbReference type="EMBL" id="VDMD01000001">
    <property type="protein sequence ID" value="TRM70573.1"/>
    <property type="molecule type" value="Genomic_DNA"/>
</dbReference>
<reference evidence="2 3" key="1">
    <citation type="journal article" date="2019" name="New Phytol.">
        <title>Comparative genomics reveals unique wood-decay strategies and fruiting body development in the Schizophyllaceae.</title>
        <authorList>
            <person name="Almasi E."/>
            <person name="Sahu N."/>
            <person name="Krizsan K."/>
            <person name="Balint B."/>
            <person name="Kovacs G.M."/>
            <person name="Kiss B."/>
            <person name="Cseklye J."/>
            <person name="Drula E."/>
            <person name="Henrissat B."/>
            <person name="Nagy I."/>
            <person name="Chovatia M."/>
            <person name="Adam C."/>
            <person name="LaButti K."/>
            <person name="Lipzen A."/>
            <person name="Riley R."/>
            <person name="Grigoriev I.V."/>
            <person name="Nagy L.G."/>
        </authorList>
    </citation>
    <scope>NUCLEOTIDE SEQUENCE [LARGE SCALE GENOMIC DNA]</scope>
    <source>
        <strain evidence="2 3">NL-1724</strain>
    </source>
</reference>
<comment type="caution">
    <text evidence="2">The sequence shown here is derived from an EMBL/GenBank/DDBJ whole genome shotgun (WGS) entry which is preliminary data.</text>
</comment>
<feature type="region of interest" description="Disordered" evidence="1">
    <location>
        <begin position="1"/>
        <end position="106"/>
    </location>
</feature>
<proteinExistence type="predicted"/>
<gene>
    <name evidence="2" type="ORF">BD626DRAFT_544849</name>
</gene>
<feature type="compositionally biased region" description="Polar residues" evidence="1">
    <location>
        <begin position="1"/>
        <end position="11"/>
    </location>
</feature>
<evidence type="ECO:0000256" key="1">
    <source>
        <dbReference type="SAM" id="MobiDB-lite"/>
    </source>
</evidence>
<organism evidence="2 3">
    <name type="scientific">Schizophyllum amplum</name>
    <dbReference type="NCBI Taxonomy" id="97359"/>
    <lineage>
        <taxon>Eukaryota</taxon>
        <taxon>Fungi</taxon>
        <taxon>Dikarya</taxon>
        <taxon>Basidiomycota</taxon>
        <taxon>Agaricomycotina</taxon>
        <taxon>Agaricomycetes</taxon>
        <taxon>Agaricomycetidae</taxon>
        <taxon>Agaricales</taxon>
        <taxon>Schizophyllaceae</taxon>
        <taxon>Schizophyllum</taxon>
    </lineage>
</organism>
<keyword evidence="3" id="KW-1185">Reference proteome</keyword>
<feature type="compositionally biased region" description="Basic and acidic residues" evidence="1">
    <location>
        <begin position="14"/>
        <end position="29"/>
    </location>
</feature>
<dbReference type="PANTHER" id="PTHR39475">
    <property type="entry name" value="CONIDIATION-SPECIFIC PROTEIN 6"/>
    <property type="match status" value="1"/>
</dbReference>
<feature type="compositionally biased region" description="Basic and acidic residues" evidence="1">
    <location>
        <begin position="55"/>
        <end position="71"/>
    </location>
</feature>
<protein>
    <submittedName>
        <fullName evidence="2">Uncharacterized protein</fullName>
    </submittedName>
</protein>
<evidence type="ECO:0000313" key="3">
    <source>
        <dbReference type="Proteomes" id="UP000320762"/>
    </source>
</evidence>
<name>A0A550D0J7_9AGAR</name>
<dbReference type="OrthoDB" id="3358750at2759"/>
<sequence length="106" mass="11817">MQSNVGNSQIYNDGDQREHKDNIQHERSPFDAGAPNSHQNLDSKDQRTIGNRLAAAEKAESPKPRTVEDPLKPAQAHGNEPSRGAKVDAELQEEDELRLKEKGIKH</sequence>
<dbReference type="Proteomes" id="UP000320762">
    <property type="component" value="Unassembled WGS sequence"/>
</dbReference>
<evidence type="ECO:0000313" key="2">
    <source>
        <dbReference type="EMBL" id="TRM70573.1"/>
    </source>
</evidence>
<dbReference type="PANTHER" id="PTHR39475:SF1">
    <property type="entry name" value="CONIDIATION-SPECIFIC PROTEIN 6"/>
    <property type="match status" value="1"/>
</dbReference>